<dbReference type="Pfam" id="PF22669">
    <property type="entry name" value="Exo_endo_phos2"/>
    <property type="match status" value="2"/>
</dbReference>
<keyword evidence="2" id="KW-0378">Hydrolase</keyword>
<dbReference type="SMART" id="SM00128">
    <property type="entry name" value="IPPc"/>
    <property type="match status" value="1"/>
</dbReference>
<dbReference type="FunFam" id="3.60.10.10:FF:000038">
    <property type="entry name" value="type IV inositol polyphosphate 5-phosphatase 3"/>
    <property type="match status" value="1"/>
</dbReference>
<evidence type="ECO:0000256" key="3">
    <source>
        <dbReference type="SAM" id="MobiDB-lite"/>
    </source>
</evidence>
<feature type="compositionally biased region" description="Basic residues" evidence="3">
    <location>
        <begin position="27"/>
        <end position="42"/>
    </location>
</feature>
<feature type="region of interest" description="Disordered" evidence="3">
    <location>
        <begin position="23"/>
        <end position="55"/>
    </location>
</feature>
<evidence type="ECO:0000256" key="1">
    <source>
        <dbReference type="ARBA" id="ARBA00010768"/>
    </source>
</evidence>
<sequence>MSHNIIVKGPLLPFPTICDLNTDAGRGRGRGRGRRRRRRRREEKHSSVYQMRQRPKKQKERGWIELCCLGCTCVQLWHKVVLRKWLNITSKDSDFSADEGDTTESEFDDEEMCGWERQMHDEERRWGGFGAQTNDTRLGRIPYKPRRRKSETLRAQYINTKELRICVGTWNVGGRLPPEDLDIREWLDMEEPADIYVLGFQEIVPLNAGNIFGAEDNRPVLRWENIIRNTLNKISPAKPKYKCYSDPPSPSRFKPSDDALAMEDELLPESNSDSDGEIHPLNEENFSLHPDEGLDPNKNDSKNFSAPSRKIFDRSRNLSFKNYDSTSGNLITQQKKLTKTPSNSERIGMIWPEPPLNILAQHGLDNSQPYNSAKCLRNSDSFKSAHEYDRLIPDLNLESAMFRKKRPSFVRIISKQMVGIFLSIWVRRSLRRHIQNLRVSTVGVGVLGYIGNKGSISVSMSIYQTLFCFICSHLTSGEKDGDELRRNDDVHEIYKRTQFSSLGGVGVPSTIFDHDRIIWLGDLNYRINLPYEKTHELISKKQWDKLAEMDQLKHELKKGRAFDGWTEGVISFPPTYKYEFNSEKYVGEDPKSGRRTPAWCDRILSYGKGMRLLTYKRNEFTFSDHRPVTAVFMAEVEIFCHRKLQRALTFTDAEIEEELMSEAENINTGMSNLRLGG</sequence>
<evidence type="ECO:0000259" key="4">
    <source>
        <dbReference type="SMART" id="SM00128"/>
    </source>
</evidence>
<reference evidence="5" key="1">
    <citation type="journal article" date="2015" name="Nat. Genet.">
        <title>The pineapple genome and the evolution of CAM photosynthesis.</title>
        <authorList>
            <person name="Ming R."/>
            <person name="VanBuren R."/>
            <person name="Wai C.M."/>
            <person name="Tang H."/>
            <person name="Schatz M.C."/>
            <person name="Bowers J.E."/>
            <person name="Lyons E."/>
            <person name="Wang M.L."/>
            <person name="Chen J."/>
            <person name="Biggers E."/>
            <person name="Zhang J."/>
            <person name="Huang L."/>
            <person name="Zhang L."/>
            <person name="Miao W."/>
            <person name="Zhang J."/>
            <person name="Ye Z."/>
            <person name="Miao C."/>
            <person name="Lin Z."/>
            <person name="Wang H."/>
            <person name="Zhou H."/>
            <person name="Yim W.C."/>
            <person name="Priest H.D."/>
            <person name="Zheng C."/>
            <person name="Woodhouse M."/>
            <person name="Edger P.P."/>
            <person name="Guyot R."/>
            <person name="Guo H.B."/>
            <person name="Guo H."/>
            <person name="Zheng G."/>
            <person name="Singh R."/>
            <person name="Sharma A."/>
            <person name="Min X."/>
            <person name="Zheng Y."/>
            <person name="Lee H."/>
            <person name="Gurtowski J."/>
            <person name="Sedlazeck F.J."/>
            <person name="Harkess A."/>
            <person name="McKain M.R."/>
            <person name="Liao Z."/>
            <person name="Fang J."/>
            <person name="Liu J."/>
            <person name="Zhang X."/>
            <person name="Zhang Q."/>
            <person name="Hu W."/>
            <person name="Qin Y."/>
            <person name="Wang K."/>
            <person name="Chen L.Y."/>
            <person name="Shirley N."/>
            <person name="Lin Y.R."/>
            <person name="Liu L.Y."/>
            <person name="Hernandez A.G."/>
            <person name="Wright C.L."/>
            <person name="Bulone V."/>
            <person name="Tuskan G.A."/>
            <person name="Heath K."/>
            <person name="Zee F."/>
            <person name="Moore P.H."/>
            <person name="Sunkar R."/>
            <person name="Leebens-Mack J.H."/>
            <person name="Mockler T."/>
            <person name="Bennetzen J.L."/>
            <person name="Freeling M."/>
            <person name="Sankoff D."/>
            <person name="Paterson A.H."/>
            <person name="Zhu X."/>
            <person name="Yang X."/>
            <person name="Smith J.A."/>
            <person name="Cushman J.C."/>
            <person name="Paull R.E."/>
            <person name="Yu Q."/>
        </authorList>
    </citation>
    <scope>NUCLEOTIDE SEQUENCE [LARGE SCALE GENOMIC DNA]</scope>
    <source>
        <strain evidence="5">cv. F153</strain>
    </source>
</reference>
<dbReference type="Gene3D" id="3.60.10.10">
    <property type="entry name" value="Endonuclease/exonuclease/phosphatase"/>
    <property type="match status" value="2"/>
</dbReference>
<evidence type="ECO:0000256" key="2">
    <source>
        <dbReference type="ARBA" id="ARBA00022801"/>
    </source>
</evidence>
<dbReference type="PANTHER" id="PTHR45666">
    <property type="entry name" value="TYPE IV INOSITOL POLYPHOSPHATE 5-PHOSPHATASE 9"/>
    <property type="match status" value="1"/>
</dbReference>
<reference evidence="6" key="2">
    <citation type="submission" date="2025-08" db="UniProtKB">
        <authorList>
            <consortium name="RefSeq"/>
        </authorList>
    </citation>
    <scope>IDENTIFICATION</scope>
    <source>
        <tissue evidence="6">Leaf</tissue>
    </source>
</reference>
<dbReference type="InterPro" id="IPR000300">
    <property type="entry name" value="IPPc"/>
</dbReference>
<protein>
    <submittedName>
        <fullName evidence="6">Type IV inositol polyphosphate 5-phosphatase 3-like isoform X1</fullName>
    </submittedName>
</protein>
<accession>A0A6P5FYN4</accession>
<dbReference type="GO" id="GO:0046856">
    <property type="term" value="P:phosphatidylinositol dephosphorylation"/>
    <property type="evidence" value="ECO:0007669"/>
    <property type="project" value="InterPro"/>
</dbReference>
<dbReference type="RefSeq" id="XP_020098095.1">
    <property type="nucleotide sequence ID" value="XM_020242506.1"/>
</dbReference>
<proteinExistence type="inferred from homology"/>
<dbReference type="Proteomes" id="UP000515123">
    <property type="component" value="Linkage group 11"/>
</dbReference>
<comment type="similarity">
    <text evidence="1">Belongs to the inositol polyphosphate 5-phosphatase family.</text>
</comment>
<gene>
    <name evidence="6" type="primary">LOC109716897</name>
</gene>
<dbReference type="GO" id="GO:0004445">
    <property type="term" value="F:inositol-polyphosphate 5-phosphatase activity"/>
    <property type="evidence" value="ECO:0007669"/>
    <property type="project" value="InterPro"/>
</dbReference>
<name>A0A6P5FYN4_ANACO</name>
<keyword evidence="5" id="KW-1185">Reference proteome</keyword>
<evidence type="ECO:0000313" key="5">
    <source>
        <dbReference type="Proteomes" id="UP000515123"/>
    </source>
</evidence>
<dbReference type="GO" id="GO:0004439">
    <property type="term" value="F:phosphatidylinositol-4,5-bisphosphate 5-phosphatase activity"/>
    <property type="evidence" value="ECO:0007669"/>
    <property type="project" value="TreeGrafter"/>
</dbReference>
<feature type="region of interest" description="Disordered" evidence="3">
    <location>
        <begin position="268"/>
        <end position="307"/>
    </location>
</feature>
<feature type="domain" description="Inositol polyphosphate-related phosphatase" evidence="4">
    <location>
        <begin position="307"/>
        <end position="641"/>
    </location>
</feature>
<dbReference type="SUPFAM" id="SSF56219">
    <property type="entry name" value="DNase I-like"/>
    <property type="match status" value="2"/>
</dbReference>
<evidence type="ECO:0000313" key="6">
    <source>
        <dbReference type="RefSeq" id="XP_020098095.1"/>
    </source>
</evidence>
<dbReference type="InterPro" id="IPR036691">
    <property type="entry name" value="Endo/exonu/phosph_ase_sf"/>
</dbReference>
<dbReference type="AlphaFoldDB" id="A0A6P5FYN4"/>
<organism evidence="5 6">
    <name type="scientific">Ananas comosus</name>
    <name type="common">Pineapple</name>
    <name type="synonym">Ananas ananas</name>
    <dbReference type="NCBI Taxonomy" id="4615"/>
    <lineage>
        <taxon>Eukaryota</taxon>
        <taxon>Viridiplantae</taxon>
        <taxon>Streptophyta</taxon>
        <taxon>Embryophyta</taxon>
        <taxon>Tracheophyta</taxon>
        <taxon>Spermatophyta</taxon>
        <taxon>Magnoliopsida</taxon>
        <taxon>Liliopsida</taxon>
        <taxon>Poales</taxon>
        <taxon>Bromeliaceae</taxon>
        <taxon>Bromelioideae</taxon>
        <taxon>Ananas</taxon>
    </lineage>
</organism>
<feature type="compositionally biased region" description="Basic and acidic residues" evidence="3">
    <location>
        <begin position="289"/>
        <end position="301"/>
    </location>
</feature>
<dbReference type="GO" id="GO:0034485">
    <property type="term" value="F:phosphatidylinositol-3,4,5-trisphosphate 5-phosphatase activity"/>
    <property type="evidence" value="ECO:0007669"/>
    <property type="project" value="TreeGrafter"/>
</dbReference>
<dbReference type="PANTHER" id="PTHR45666:SF5">
    <property type="entry name" value="TYPE IV INOSITOL POLYPHOSPHATE 5-PHOSPHATASE 3"/>
    <property type="match status" value="1"/>
</dbReference>
<dbReference type="FunFam" id="3.60.10.10:FF:000014">
    <property type="entry name" value="Type I inositol polyphosphate 5-phosphatase 1"/>
    <property type="match status" value="1"/>
</dbReference>
<dbReference type="GeneID" id="109716897"/>
<dbReference type="OrthoDB" id="62798at2759"/>
<dbReference type="InterPro" id="IPR045849">
    <property type="entry name" value="IP5P_plant"/>
</dbReference>